<evidence type="ECO:0000313" key="3">
    <source>
        <dbReference type="EMBL" id="CCE91973.1"/>
    </source>
</evidence>
<dbReference type="InterPro" id="IPR031550">
    <property type="entry name" value="Rad61_Wapl"/>
</dbReference>
<dbReference type="eggNOG" id="ENOG502RY5C">
    <property type="taxonomic scope" value="Eukaryota"/>
</dbReference>
<sequence length="592" mass="66893">MVKVYGKRSSSLVCQFSQPNDSEVELSDTEDGKQEDDQRDCATEVTDSTSGGQDELALSNDTTVETSKLSCDSEDQFSISSVPSSVQGTHNEDKFKAFDFLDSNTNTKKRRTNYRRNNSEVCDIPATGFPSIPIDRTVSDLNAFLSSLQPANGEDDLQETLERELRKSVQESKSKVRGRVMYDRSRTMLYNKEEEENAIEEGEEKEDTTEISEEDPSSADGSTHHYNELKNMGESLKYQDDLGFLTEKSPSKLDTDSFTSRLLNLALTLKQDEDFLLYVDKHCAIDVCSWSLAKKALDHPVTTMLQAFLLAKIDLPQESLPFLSEKLIVALLSADKVPPKSALHSKMTRLNFIDFLKRTDHTTGQVYALELCLKYRNILKSEDISRRVIRLIEENKNPQLRVLLHPLADCILTQDTTILQDFTQGSSLLSNLVAALPQECNDEFLIKSLILLSNEHKIITQASKDDKTKIMNCSLDFVLDNVRAEKSDNLDMVILHLGLILNLVDACDWQIDASRLELARDMLYKNMNTGNTEFMVFMLSLALTHLLHRSGVLLPRDEKNLLTKILKPFDSEAKNCNESIRIKVTTALNYLL</sequence>
<dbReference type="KEGG" id="tdl:TDEL_0D03890"/>
<evidence type="ECO:0000313" key="4">
    <source>
        <dbReference type="Proteomes" id="UP000005627"/>
    </source>
</evidence>
<dbReference type="RefSeq" id="XP_003681184.1">
    <property type="nucleotide sequence ID" value="XM_003681136.1"/>
</dbReference>
<name>G8ZTM9_TORDE</name>
<feature type="compositionally biased region" description="Polar residues" evidence="1">
    <location>
        <begin position="59"/>
        <end position="73"/>
    </location>
</feature>
<protein>
    <recommendedName>
        <fullName evidence="2">Rad61 Wapl domain-containing protein</fullName>
    </recommendedName>
</protein>
<gene>
    <name evidence="3" type="primary">TDEL0D03890</name>
    <name evidence="3" type="ORF">TDEL_0D03890</name>
</gene>
<dbReference type="InParanoid" id="G8ZTM9"/>
<dbReference type="STRING" id="1076872.G8ZTM9"/>
<dbReference type="InterPro" id="IPR038496">
    <property type="entry name" value="Rad61_Wapl_sf"/>
</dbReference>
<feature type="domain" description="Rad61 Wapl" evidence="2">
    <location>
        <begin position="222"/>
        <end position="591"/>
    </location>
</feature>
<keyword evidence="4" id="KW-1185">Reference proteome</keyword>
<dbReference type="Gene3D" id="1.25.10.60">
    <property type="entry name" value="Rad61, Wapl domain"/>
    <property type="match status" value="1"/>
</dbReference>
<dbReference type="Proteomes" id="UP000005627">
    <property type="component" value="Chromosome 4"/>
</dbReference>
<evidence type="ECO:0000259" key="2">
    <source>
        <dbReference type="Pfam" id="PF16997"/>
    </source>
</evidence>
<dbReference type="GeneID" id="11502407"/>
<dbReference type="OrthoDB" id="4069585at2759"/>
<dbReference type="Pfam" id="PF16997">
    <property type="entry name" value="Wap1"/>
    <property type="match status" value="1"/>
</dbReference>
<accession>G8ZTM9</accession>
<proteinExistence type="predicted"/>
<dbReference type="FunCoup" id="G8ZTM9">
    <property type="interactions" value="21"/>
</dbReference>
<reference evidence="3 4" key="1">
    <citation type="journal article" date="2011" name="Proc. Natl. Acad. Sci. U.S.A.">
        <title>Evolutionary erosion of yeast sex chromosomes by mating-type switching accidents.</title>
        <authorList>
            <person name="Gordon J.L."/>
            <person name="Armisen D."/>
            <person name="Proux-Wera E."/>
            <person name="Oheigeartaigh S.S."/>
            <person name="Byrne K.P."/>
            <person name="Wolfe K.H."/>
        </authorList>
    </citation>
    <scope>NUCLEOTIDE SEQUENCE [LARGE SCALE GENOMIC DNA]</scope>
    <source>
        <strain evidence="4">ATCC 10662 / CBS 1146 / NBRC 0425 / NCYC 2629 / NRRL Y-866</strain>
    </source>
</reference>
<evidence type="ECO:0000256" key="1">
    <source>
        <dbReference type="SAM" id="MobiDB-lite"/>
    </source>
</evidence>
<dbReference type="AlphaFoldDB" id="G8ZTM9"/>
<feature type="region of interest" description="Disordered" evidence="1">
    <location>
        <begin position="191"/>
        <end position="226"/>
    </location>
</feature>
<feature type="compositionally biased region" description="Basic and acidic residues" evidence="1">
    <location>
        <begin position="30"/>
        <end position="42"/>
    </location>
</feature>
<feature type="region of interest" description="Disordered" evidence="1">
    <location>
        <begin position="16"/>
        <end position="73"/>
    </location>
</feature>
<organism evidence="3 4">
    <name type="scientific">Torulaspora delbrueckii</name>
    <name type="common">Yeast</name>
    <name type="synonym">Candida colliculosa</name>
    <dbReference type="NCBI Taxonomy" id="4950"/>
    <lineage>
        <taxon>Eukaryota</taxon>
        <taxon>Fungi</taxon>
        <taxon>Dikarya</taxon>
        <taxon>Ascomycota</taxon>
        <taxon>Saccharomycotina</taxon>
        <taxon>Saccharomycetes</taxon>
        <taxon>Saccharomycetales</taxon>
        <taxon>Saccharomycetaceae</taxon>
        <taxon>Torulaspora</taxon>
    </lineage>
</organism>
<feature type="compositionally biased region" description="Acidic residues" evidence="1">
    <location>
        <begin position="193"/>
        <end position="217"/>
    </location>
</feature>
<dbReference type="HOGENOM" id="CLU_460918_0_0_1"/>
<dbReference type="EMBL" id="HE616745">
    <property type="protein sequence ID" value="CCE91973.1"/>
    <property type="molecule type" value="Genomic_DNA"/>
</dbReference>